<dbReference type="EC" id="4.2.1.24" evidence="11"/>
<keyword evidence="5 11" id="KW-0627">Porphyrin biosynthesis</keyword>
<evidence type="ECO:0000313" key="15">
    <source>
        <dbReference type="Proteomes" id="UP000019149"/>
    </source>
</evidence>
<protein>
    <recommendedName>
        <fullName evidence="11">Delta-aminolevulinic acid dehydratase</fullName>
        <ecNumber evidence="11">4.2.1.24</ecNumber>
    </recommendedName>
</protein>
<dbReference type="InterPro" id="IPR030656">
    <property type="entry name" value="ALAD_AS"/>
</dbReference>
<evidence type="ECO:0000256" key="1">
    <source>
        <dbReference type="ARBA" id="ARBA00004694"/>
    </source>
</evidence>
<dbReference type="Gene3D" id="3.20.20.70">
    <property type="entry name" value="Aldolase class I"/>
    <property type="match status" value="1"/>
</dbReference>
<dbReference type="Proteomes" id="UP000019149">
    <property type="component" value="Unassembled WGS sequence"/>
</dbReference>
<comment type="function">
    <text evidence="6">Catalyzes an early step in the biosynthesis of tetrapyrroles. Binds two molecules of 5-aminolevulinate per subunit, each at a distinct site, and catalyzes their condensation to form porphobilinogen.</text>
</comment>
<dbReference type="InterPro" id="IPR001731">
    <property type="entry name" value="ALAD"/>
</dbReference>
<dbReference type="PROSITE" id="PS00169">
    <property type="entry name" value="D_ALA_DEHYDRATASE"/>
    <property type="match status" value="1"/>
</dbReference>
<reference evidence="13 16" key="2">
    <citation type="journal article" date="2013" name="Nature">
        <title>The genomes of four tapeworm species reveal adaptations to parasitism.</title>
        <authorList>
            <person name="Tsai I.J."/>
            <person name="Zarowiecki M."/>
            <person name="Holroyd N."/>
            <person name="Garciarrubio A."/>
            <person name="Sanchez-Flores A."/>
            <person name="Brooks K.L."/>
            <person name="Tracey A."/>
            <person name="Bobes R.J."/>
            <person name="Fragoso G."/>
            <person name="Sciutto E."/>
            <person name="Aslett M."/>
            <person name="Beasley H."/>
            <person name="Bennett H.M."/>
            <person name="Cai J."/>
            <person name="Camicia F."/>
            <person name="Clark R."/>
            <person name="Cucher M."/>
            <person name="De Silva N."/>
            <person name="Day T.A."/>
            <person name="Deplazes P."/>
            <person name="Estrada K."/>
            <person name="Fernandez C."/>
            <person name="Holland P.W."/>
            <person name="Hou J."/>
            <person name="Hu S."/>
            <person name="Huckvale T."/>
            <person name="Hung S.S."/>
            <person name="Kamenetzky L."/>
            <person name="Keane J.A."/>
            <person name="Kiss F."/>
            <person name="Koziol U."/>
            <person name="Lambert O."/>
            <person name="Liu K."/>
            <person name="Luo X."/>
            <person name="Luo Y."/>
            <person name="Macchiaroli N."/>
            <person name="Nichol S."/>
            <person name="Paps J."/>
            <person name="Parkinson J."/>
            <person name="Pouchkina-Stantcheva N."/>
            <person name="Riddiford N."/>
            <person name="Rosenzvit M."/>
            <person name="Salinas G."/>
            <person name="Wasmuth J.D."/>
            <person name="Zamanian M."/>
            <person name="Zheng Y."/>
            <person name="Cai X."/>
            <person name="Soberon X."/>
            <person name="Olson P.D."/>
            <person name="Laclette J.P."/>
            <person name="Brehm K."/>
            <person name="Berriman M."/>
            <person name="Garciarrubio A."/>
            <person name="Bobes R.J."/>
            <person name="Fragoso G."/>
            <person name="Sanchez-Flores A."/>
            <person name="Estrada K."/>
            <person name="Cevallos M.A."/>
            <person name="Morett E."/>
            <person name="Gonzalez V."/>
            <person name="Portillo T."/>
            <person name="Ochoa-Leyva A."/>
            <person name="Jose M.V."/>
            <person name="Sciutto E."/>
            <person name="Landa A."/>
            <person name="Jimenez L."/>
            <person name="Valdes V."/>
            <person name="Carrero J.C."/>
            <person name="Larralde C."/>
            <person name="Morales-Montor J."/>
            <person name="Limon-Lason J."/>
            <person name="Soberon X."/>
            <person name="Laclette J.P."/>
        </authorList>
    </citation>
    <scope>NUCLEOTIDE SEQUENCE [LARGE SCALE GENOMIC DNA]</scope>
</reference>
<name>U6JCH2_ECHGR</name>
<evidence type="ECO:0000313" key="16">
    <source>
        <dbReference type="Proteomes" id="UP000492820"/>
    </source>
</evidence>
<dbReference type="WBParaSite" id="EgrG_000471300">
    <property type="protein sequence ID" value="EgrG_000471300"/>
    <property type="gene ID" value="EgrG_000471300"/>
</dbReference>
<dbReference type="GO" id="GO:0005829">
    <property type="term" value="C:cytosol"/>
    <property type="evidence" value="ECO:0007669"/>
    <property type="project" value="TreeGrafter"/>
</dbReference>
<feature type="active site" description="Schiff-base intermediate with substrate" evidence="9">
    <location>
        <position position="230"/>
    </location>
</feature>
<evidence type="ECO:0000256" key="3">
    <source>
        <dbReference type="ARBA" id="ARBA00023133"/>
    </source>
</evidence>
<comment type="catalytic activity">
    <reaction evidence="8 11">
        <text>2 5-aminolevulinate = porphobilinogen + 2 H2O + H(+)</text>
        <dbReference type="Rhea" id="RHEA:24064"/>
        <dbReference type="ChEBI" id="CHEBI:15377"/>
        <dbReference type="ChEBI" id="CHEBI:15378"/>
        <dbReference type="ChEBI" id="CHEBI:58126"/>
        <dbReference type="ChEBI" id="CHEBI:356416"/>
        <dbReference type="EC" id="4.2.1.24"/>
    </reaction>
</comment>
<dbReference type="RefSeq" id="XP_024355108.1">
    <property type="nucleotide sequence ID" value="XM_024490289.1"/>
</dbReference>
<comment type="pathway">
    <text evidence="1">Porphyrin-containing compound metabolism; protoporphyrin-IX biosynthesis; coproporphyrinogen-III from 5-aminolevulinate: step 1/4.</text>
</comment>
<dbReference type="STRING" id="6210.U6JCH2"/>
<accession>U6JCH2</accession>
<dbReference type="GeneID" id="36336755"/>
<dbReference type="PRINTS" id="PR00144">
    <property type="entry name" value="DALDHYDRTASE"/>
</dbReference>
<feature type="binding site" evidence="10">
    <location>
        <position position="252"/>
    </location>
    <ligand>
        <name>5-aminolevulinate</name>
        <dbReference type="ChEBI" id="CHEBI:356416"/>
        <label>1</label>
    </ligand>
</feature>
<evidence type="ECO:0000256" key="2">
    <source>
        <dbReference type="ARBA" id="ARBA00008055"/>
    </source>
</evidence>
<dbReference type="AlphaFoldDB" id="U6JCH2"/>
<gene>
    <name evidence="14 17" type="ORF">EGR_01040</name>
    <name evidence="13" type="ORF">EgrG_000471300</name>
</gene>
<feature type="binding site" evidence="10">
    <location>
        <position position="349"/>
    </location>
    <ligand>
        <name>5-aminolevulinate</name>
        <dbReference type="ChEBI" id="CHEBI:356416"/>
        <label>2</label>
    </ligand>
</feature>
<dbReference type="UniPathway" id="UPA00251">
    <property type="reaction ID" value="UER00318"/>
</dbReference>
<dbReference type="CTD" id="36336755"/>
<dbReference type="NCBIfam" id="NF006762">
    <property type="entry name" value="PRK09283.1"/>
    <property type="match status" value="1"/>
</dbReference>
<dbReference type="GO" id="GO:0006782">
    <property type="term" value="P:protoporphyrinogen IX biosynthetic process"/>
    <property type="evidence" value="ECO:0007669"/>
    <property type="project" value="UniProtKB-UniPathway"/>
</dbReference>
<dbReference type="KEGG" id="egl:EGR_01040"/>
<dbReference type="GO" id="GO:0004655">
    <property type="term" value="F:porphobilinogen synthase activity"/>
    <property type="evidence" value="ECO:0007669"/>
    <property type="project" value="UniProtKB-EC"/>
</dbReference>
<dbReference type="GO" id="GO:0008270">
    <property type="term" value="F:zinc ion binding"/>
    <property type="evidence" value="ECO:0007669"/>
    <property type="project" value="TreeGrafter"/>
</dbReference>
<evidence type="ECO:0000256" key="12">
    <source>
        <dbReference type="RuleBase" id="RU004161"/>
    </source>
</evidence>
<evidence type="ECO:0000256" key="10">
    <source>
        <dbReference type="PIRSR" id="PIRSR001415-2"/>
    </source>
</evidence>
<evidence type="ECO:0000313" key="13">
    <source>
        <dbReference type="EMBL" id="CDS19410.1"/>
    </source>
</evidence>
<evidence type="ECO:0000256" key="4">
    <source>
        <dbReference type="ARBA" id="ARBA00023239"/>
    </source>
</evidence>
<dbReference type="Proteomes" id="UP000492820">
    <property type="component" value="Unassembled WGS sequence"/>
</dbReference>
<comment type="subunit">
    <text evidence="7">Homooctamer; active form. Homohexamer; low activity form.</text>
</comment>
<reference evidence="13" key="3">
    <citation type="submission" date="2014-06" db="EMBL/GenBank/DDBJ databases">
        <authorList>
            <person name="Aslett M."/>
        </authorList>
    </citation>
    <scope>NUCLEOTIDE SEQUENCE</scope>
</reference>
<evidence type="ECO:0000256" key="7">
    <source>
        <dbReference type="ARBA" id="ARBA00025861"/>
    </source>
</evidence>
<feature type="active site" description="Schiff-base intermediate with substrate" evidence="9">
    <location>
        <position position="283"/>
    </location>
</feature>
<sequence>MGQTSAWGGACTVDVNLARWTVFFTLALDFRKMNNFSLHSGYNTPLLRYWQSASCTVTGDNLIYPIFISSNDNAVDDIPGLPNQKYLGLNHLVGQLGPLVERGLKCVLLFGVVDGSVKDERGSAADYGKSPVIGALKLLRAQLPSLILACDVCLCAYTQTHRCYISNACGEMDIEQTISRLSEISLNYAKAGAHIIAPSDMSEGRILAIKQILHKNGFSRQVSVMSYAAKFASTFYGPFRTAIGSGDGTTDRKSYQLPPGAAGLAVRTAIRDANEGADIIMVKPGITYLDVIANLRRELPFHPIAAYHVSGEYAMLMAAANAGWIDLKSAALEIILSLRRAGASVIITYLTPYLLDLDLKDAFC</sequence>
<keyword evidence="3" id="KW-0350">Heme biosynthesis</keyword>
<proteinExistence type="inferred from homology"/>
<dbReference type="PANTHER" id="PTHR11458">
    <property type="entry name" value="DELTA-AMINOLEVULINIC ACID DEHYDRATASE"/>
    <property type="match status" value="1"/>
</dbReference>
<dbReference type="OrthoDB" id="1530at2759"/>
<dbReference type="Pfam" id="PF00490">
    <property type="entry name" value="ALAD"/>
    <property type="match status" value="1"/>
</dbReference>
<dbReference type="InterPro" id="IPR013785">
    <property type="entry name" value="Aldolase_TIM"/>
</dbReference>
<keyword evidence="15" id="KW-1185">Reference proteome</keyword>
<evidence type="ECO:0000256" key="8">
    <source>
        <dbReference type="ARBA" id="ARBA00047651"/>
    </source>
</evidence>
<dbReference type="PANTHER" id="PTHR11458:SF0">
    <property type="entry name" value="DELTA-AMINOLEVULINIC ACID DEHYDRATASE"/>
    <property type="match status" value="1"/>
</dbReference>
<feature type="binding site" evidence="10">
    <location>
        <position position="240"/>
    </location>
    <ligand>
        <name>5-aminolevulinate</name>
        <dbReference type="ChEBI" id="CHEBI:356416"/>
        <label>1</label>
    </ligand>
</feature>
<reference evidence="14 15" key="1">
    <citation type="journal article" date="2013" name="Nat. Genet.">
        <title>The genome of the hydatid tapeworm Echinococcus granulosus.</title>
        <authorList>
            <person name="Zheng H."/>
            <person name="Zhang W."/>
            <person name="Zhang L."/>
            <person name="Zhang Z."/>
            <person name="Li J."/>
            <person name="Lu G."/>
            <person name="Zhu Y."/>
            <person name="Wang Y."/>
            <person name="Huang Y."/>
            <person name="Liu J."/>
            <person name="Kang H."/>
            <person name="Chen J."/>
            <person name="Wang L."/>
            <person name="Chen A."/>
            <person name="Yu S."/>
            <person name="Gao Z."/>
            <person name="Jin L."/>
            <person name="Gu W."/>
            <person name="Wang Z."/>
            <person name="Zhao L."/>
            <person name="Shi B."/>
            <person name="Wen H."/>
            <person name="Lin R."/>
            <person name="Jones M.K."/>
            <person name="Brejova B."/>
            <person name="Vinar T."/>
            <person name="Zhao G."/>
            <person name="McManus D.P."/>
            <person name="Chen Z."/>
            <person name="Zhou Y."/>
            <person name="Wang S."/>
        </authorList>
    </citation>
    <scope>NUCLEOTIDE SEQUENCE [LARGE SCALE GENOMIC DNA]</scope>
</reference>
<organism evidence="14 15">
    <name type="scientific">Echinococcus granulosus</name>
    <name type="common">Hydatid tapeworm</name>
    <dbReference type="NCBI Taxonomy" id="6210"/>
    <lineage>
        <taxon>Eukaryota</taxon>
        <taxon>Metazoa</taxon>
        <taxon>Spiralia</taxon>
        <taxon>Lophotrochozoa</taxon>
        <taxon>Platyhelminthes</taxon>
        <taxon>Cestoda</taxon>
        <taxon>Eucestoda</taxon>
        <taxon>Cyclophyllidea</taxon>
        <taxon>Taeniidae</taxon>
        <taxon>Echinococcus</taxon>
        <taxon>Echinococcus granulosus group</taxon>
    </lineage>
</organism>
<dbReference type="PIRSF" id="PIRSF001415">
    <property type="entry name" value="Porphbilin_synth"/>
    <property type="match status" value="1"/>
</dbReference>
<evidence type="ECO:0000313" key="17">
    <source>
        <dbReference type="WBParaSite" id="EgrG_000471300"/>
    </source>
</evidence>
<dbReference type="SMART" id="SM01004">
    <property type="entry name" value="ALAD"/>
    <property type="match status" value="1"/>
</dbReference>
<dbReference type="SUPFAM" id="SSF51569">
    <property type="entry name" value="Aldolase"/>
    <property type="match status" value="1"/>
</dbReference>
<evidence type="ECO:0000313" key="14">
    <source>
        <dbReference type="EMBL" id="EUB63912.1"/>
    </source>
</evidence>
<keyword evidence="4 11" id="KW-0456">Lyase</keyword>
<evidence type="ECO:0000256" key="11">
    <source>
        <dbReference type="RuleBase" id="RU000515"/>
    </source>
</evidence>
<evidence type="ECO:0000256" key="5">
    <source>
        <dbReference type="ARBA" id="ARBA00023244"/>
    </source>
</evidence>
<reference evidence="17" key="4">
    <citation type="submission" date="2020-10" db="UniProtKB">
        <authorList>
            <consortium name="WormBaseParasite"/>
        </authorList>
    </citation>
    <scope>IDENTIFICATION</scope>
</reference>
<feature type="binding site" evidence="10">
    <location>
        <position position="310"/>
    </location>
    <ligand>
        <name>5-aminolevulinate</name>
        <dbReference type="ChEBI" id="CHEBI:356416"/>
        <label>2</label>
    </ligand>
</feature>
<dbReference type="EMBL" id="LK028579">
    <property type="protein sequence ID" value="CDS19410.1"/>
    <property type="molecule type" value="Genomic_DNA"/>
</dbReference>
<evidence type="ECO:0000256" key="9">
    <source>
        <dbReference type="PIRSR" id="PIRSR001415-1"/>
    </source>
</evidence>
<dbReference type="OMA" id="YQMDYAN"/>
<dbReference type="EMBL" id="APAU02000004">
    <property type="protein sequence ID" value="EUB63912.1"/>
    <property type="molecule type" value="Genomic_DNA"/>
</dbReference>
<comment type="similarity">
    <text evidence="2 12">Belongs to the ALAD family.</text>
</comment>
<evidence type="ECO:0000256" key="6">
    <source>
        <dbReference type="ARBA" id="ARBA00025628"/>
    </source>
</evidence>